<evidence type="ECO:0000313" key="2">
    <source>
        <dbReference type="Proteomes" id="UP000305546"/>
    </source>
</evidence>
<protein>
    <submittedName>
        <fullName evidence="1">OsmC family protein</fullName>
    </submittedName>
</protein>
<dbReference type="RefSeq" id="WP_139100684.1">
    <property type="nucleotide sequence ID" value="NZ_VDFW01000054.1"/>
</dbReference>
<dbReference type="OrthoDB" id="4864805at2"/>
<name>A0A5C4LPA2_9PSEU</name>
<accession>A0A5C4LPA2</accession>
<sequence>MGLEVQRTGEHEFVGRNDRGAEVRIGRKGAEGVFAPAELLQIAAAGCSAVTAENLITRRVGEDSKFRVDVAADRREGASELDAVHVKFDVDVSSLAEDDRAALAVAVDRAIDRLCTVSRTLKKGIPVTEDFPTA</sequence>
<dbReference type="SUPFAM" id="SSF82784">
    <property type="entry name" value="OsmC-like"/>
    <property type="match status" value="1"/>
</dbReference>
<keyword evidence="2" id="KW-1185">Reference proteome</keyword>
<reference evidence="1 2" key="1">
    <citation type="submission" date="2019-06" db="EMBL/GenBank/DDBJ databases">
        <title>Amycolatopsis alkalitolerans sp. nov., isolated from Gastrodia elata Blume.</title>
        <authorList>
            <person name="Narsing Rao M.P."/>
            <person name="Li W.J."/>
        </authorList>
    </citation>
    <scope>NUCLEOTIDE SEQUENCE [LARGE SCALE GENOMIC DNA]</scope>
    <source>
        <strain evidence="1 2">SYSUP0005</strain>
    </source>
</reference>
<dbReference type="Gene3D" id="3.30.300.20">
    <property type="match status" value="1"/>
</dbReference>
<dbReference type="PANTHER" id="PTHR34352:SF1">
    <property type="entry name" value="PROTEIN YHFA"/>
    <property type="match status" value="1"/>
</dbReference>
<dbReference type="Proteomes" id="UP000305546">
    <property type="component" value="Unassembled WGS sequence"/>
</dbReference>
<dbReference type="AlphaFoldDB" id="A0A5C4LPA2"/>
<evidence type="ECO:0000313" key="1">
    <source>
        <dbReference type="EMBL" id="TNC19227.1"/>
    </source>
</evidence>
<comment type="caution">
    <text evidence="1">The sequence shown here is derived from an EMBL/GenBank/DDBJ whole genome shotgun (WGS) entry which is preliminary data.</text>
</comment>
<dbReference type="InterPro" id="IPR003718">
    <property type="entry name" value="OsmC/Ohr_fam"/>
</dbReference>
<gene>
    <name evidence="1" type="ORF">FG385_32730</name>
</gene>
<dbReference type="PANTHER" id="PTHR34352">
    <property type="entry name" value="PROTEIN YHFA"/>
    <property type="match status" value="1"/>
</dbReference>
<proteinExistence type="predicted"/>
<dbReference type="InterPro" id="IPR036102">
    <property type="entry name" value="OsmC/Ohrsf"/>
</dbReference>
<dbReference type="EMBL" id="VDFW01000054">
    <property type="protein sequence ID" value="TNC19227.1"/>
    <property type="molecule type" value="Genomic_DNA"/>
</dbReference>
<organism evidence="1 2">
    <name type="scientific">Amycolatopsis alkalitolerans</name>
    <dbReference type="NCBI Taxonomy" id="2547244"/>
    <lineage>
        <taxon>Bacteria</taxon>
        <taxon>Bacillati</taxon>
        <taxon>Actinomycetota</taxon>
        <taxon>Actinomycetes</taxon>
        <taxon>Pseudonocardiales</taxon>
        <taxon>Pseudonocardiaceae</taxon>
        <taxon>Amycolatopsis</taxon>
    </lineage>
</organism>
<dbReference type="InterPro" id="IPR015946">
    <property type="entry name" value="KH_dom-like_a/b"/>
</dbReference>
<dbReference type="Pfam" id="PF02566">
    <property type="entry name" value="OsmC"/>
    <property type="match status" value="1"/>
</dbReference>